<evidence type="ECO:0000259" key="3">
    <source>
        <dbReference type="PROSITE" id="PS50158"/>
    </source>
</evidence>
<evidence type="ECO:0000313" key="5">
    <source>
        <dbReference type="Proteomes" id="UP000018144"/>
    </source>
</evidence>
<sequence>MHRLLRIGCTSRTSRTRLCDIPPLQSRHNATIAHSQEVPKTRRVKHGSISPENVTPQHSHDQSTSSVSHKLVPDPDNHSGSAVDHRVITSLPQGPDVPLQITHERRKKKLCLRCGDPGHIAGECTRYGWANFVQDPETKPEEIKKKKQETTADHENLQPAKLAPALNHHKNQETEWKSNTEVMEEIFEGNFERSIGRWESPEASQDLRPKPQTITQSEANIRQLKGQCIHCGVRGDHNASDCPGCVMVVDDAEFDHPGTPRPEAQTISHTEAIVRQKKGKCLRCGVQGDHKMNDCPSYVMIVDDAEFDKLEDEAGHSTVHIQRAGESHPKRQCLQCGGQGHKASDCRKHKQDVKIVDDIHPEDLEDSSSETPNNTRTEAPEITQTEATERAERGECIRCGIQGHGTSDCTTYSYVKVVDPPGGPETLPQGPDIHKDLFYDLVKRGLCLRCGSGDHETYLCTKYRWAKVVDDDGKFYQVDQKYFKPGYKSNTAREEYTAPAEILPVGPDIHKDLFRQLVKQGLCLRCGSGDHETQLCTKYRWVKVVDDNGKFCHIDQKYFKPGYKPDTNTPRPPSVLPEIPYTPRPRPPERKEPSAPDSLKEKVAEAGTHKGGAKHRPSFVSRLKANTWGDTTTYKPMGTPNISFEQNMKALENSQRDTDKAYHDLGLAEVNHQLDQISQNIHILRWQWGFTTALLAGFFGYYVYTSNKAEDTSSIYANNKAGGAESVHSDN</sequence>
<dbReference type="GO" id="GO:0005730">
    <property type="term" value="C:nucleolus"/>
    <property type="evidence" value="ECO:0007669"/>
    <property type="project" value="TreeGrafter"/>
</dbReference>
<dbReference type="InterPro" id="IPR042246">
    <property type="entry name" value="ZCCHC9"/>
</dbReference>
<accession>U4L1L9</accession>
<evidence type="ECO:0000313" key="4">
    <source>
        <dbReference type="EMBL" id="CCX09777.1"/>
    </source>
</evidence>
<dbReference type="GO" id="GO:0003676">
    <property type="term" value="F:nucleic acid binding"/>
    <property type="evidence" value="ECO:0007669"/>
    <property type="project" value="InterPro"/>
</dbReference>
<dbReference type="SUPFAM" id="SSF57756">
    <property type="entry name" value="Retrovirus zinc finger-like domains"/>
    <property type="match status" value="1"/>
</dbReference>
<dbReference type="Gene3D" id="4.10.60.10">
    <property type="entry name" value="Zinc finger, CCHC-type"/>
    <property type="match status" value="3"/>
</dbReference>
<feature type="region of interest" description="Disordered" evidence="2">
    <location>
        <begin position="562"/>
        <end position="616"/>
    </location>
</feature>
<feature type="compositionally biased region" description="Polar residues" evidence="2">
    <location>
        <begin position="50"/>
        <end position="68"/>
    </location>
</feature>
<evidence type="ECO:0000256" key="2">
    <source>
        <dbReference type="SAM" id="MobiDB-lite"/>
    </source>
</evidence>
<protein>
    <recommendedName>
        <fullName evidence="3">CCHC-type domain-containing protein</fullName>
    </recommendedName>
</protein>
<evidence type="ECO:0000256" key="1">
    <source>
        <dbReference type="PROSITE-ProRule" id="PRU00047"/>
    </source>
</evidence>
<feature type="compositionally biased region" description="Basic and acidic residues" evidence="2">
    <location>
        <begin position="138"/>
        <end position="156"/>
    </location>
</feature>
<feature type="compositionally biased region" description="Polar residues" evidence="2">
    <location>
        <begin position="369"/>
        <end position="386"/>
    </location>
</feature>
<feature type="compositionally biased region" description="Basic and acidic residues" evidence="2">
    <location>
        <begin position="586"/>
        <end position="608"/>
    </location>
</feature>
<dbReference type="SMART" id="SM00343">
    <property type="entry name" value="ZnF_C2HC"/>
    <property type="match status" value="7"/>
</dbReference>
<dbReference type="InterPro" id="IPR036875">
    <property type="entry name" value="Znf_CCHC_sf"/>
</dbReference>
<feature type="region of interest" description="Disordered" evidence="2">
    <location>
        <begin position="355"/>
        <end position="390"/>
    </location>
</feature>
<dbReference type="PROSITE" id="PS50158">
    <property type="entry name" value="ZF_CCHC"/>
    <property type="match status" value="3"/>
</dbReference>
<dbReference type="GO" id="GO:0008270">
    <property type="term" value="F:zinc ion binding"/>
    <property type="evidence" value="ECO:0007669"/>
    <property type="project" value="UniProtKB-KW"/>
</dbReference>
<feature type="compositionally biased region" description="Basic and acidic residues" evidence="2">
    <location>
        <begin position="71"/>
        <end position="82"/>
    </location>
</feature>
<feature type="domain" description="CCHC-type" evidence="3">
    <location>
        <begin position="333"/>
        <end position="348"/>
    </location>
</feature>
<feature type="region of interest" description="Disordered" evidence="2">
    <location>
        <begin position="29"/>
        <end position="82"/>
    </location>
</feature>
<feature type="region of interest" description="Disordered" evidence="2">
    <location>
        <begin position="138"/>
        <end position="178"/>
    </location>
</feature>
<gene>
    <name evidence="4" type="ORF">PCON_09370</name>
</gene>
<proteinExistence type="predicted"/>
<dbReference type="AlphaFoldDB" id="U4L1L9"/>
<feature type="domain" description="CCHC-type" evidence="3">
    <location>
        <begin position="396"/>
        <end position="409"/>
    </location>
</feature>
<feature type="domain" description="CCHC-type" evidence="3">
    <location>
        <begin position="111"/>
        <end position="126"/>
    </location>
</feature>
<keyword evidence="1" id="KW-0863">Zinc-finger</keyword>
<feature type="compositionally biased region" description="Pro residues" evidence="2">
    <location>
        <begin position="570"/>
        <end position="585"/>
    </location>
</feature>
<reference evidence="4 5" key="1">
    <citation type="journal article" date="2013" name="PLoS Genet.">
        <title>The genome and development-dependent transcriptomes of Pyronema confluens: a window into fungal evolution.</title>
        <authorList>
            <person name="Traeger S."/>
            <person name="Altegoer F."/>
            <person name="Freitag M."/>
            <person name="Gabaldon T."/>
            <person name="Kempken F."/>
            <person name="Kumar A."/>
            <person name="Marcet-Houben M."/>
            <person name="Poggeler S."/>
            <person name="Stajich J.E."/>
            <person name="Nowrousian M."/>
        </authorList>
    </citation>
    <scope>NUCLEOTIDE SEQUENCE [LARGE SCALE GENOMIC DNA]</scope>
    <source>
        <strain evidence="5">CBS 100304</strain>
        <tissue evidence="4">Vegetative mycelium</tissue>
    </source>
</reference>
<dbReference type="PANTHER" id="PTHR46242:SF1">
    <property type="entry name" value="ZINC FINGER CCHC DOMAIN-CONTAINING PROTEIN 9"/>
    <property type="match status" value="1"/>
</dbReference>
<dbReference type="OrthoDB" id="10370129at2759"/>
<keyword evidence="5" id="KW-1185">Reference proteome</keyword>
<organism evidence="4 5">
    <name type="scientific">Pyronema omphalodes (strain CBS 100304)</name>
    <name type="common">Pyronema confluens</name>
    <dbReference type="NCBI Taxonomy" id="1076935"/>
    <lineage>
        <taxon>Eukaryota</taxon>
        <taxon>Fungi</taxon>
        <taxon>Dikarya</taxon>
        <taxon>Ascomycota</taxon>
        <taxon>Pezizomycotina</taxon>
        <taxon>Pezizomycetes</taxon>
        <taxon>Pezizales</taxon>
        <taxon>Pyronemataceae</taxon>
        <taxon>Pyronema</taxon>
    </lineage>
</organism>
<dbReference type="InterPro" id="IPR001878">
    <property type="entry name" value="Znf_CCHC"/>
</dbReference>
<name>U4L1L9_PYROM</name>
<dbReference type="PANTHER" id="PTHR46242">
    <property type="entry name" value="ZINC FINGER CCHC DOMAIN-CONTAINING PROTEIN 9 ZCCHC9"/>
    <property type="match status" value="1"/>
</dbReference>
<dbReference type="EMBL" id="HF935496">
    <property type="protein sequence ID" value="CCX09777.1"/>
    <property type="molecule type" value="Genomic_DNA"/>
</dbReference>
<dbReference type="Proteomes" id="UP000018144">
    <property type="component" value="Unassembled WGS sequence"/>
</dbReference>
<keyword evidence="1" id="KW-0862">Zinc</keyword>
<keyword evidence="1" id="KW-0479">Metal-binding</keyword>